<feature type="compositionally biased region" description="Pro residues" evidence="1">
    <location>
        <begin position="35"/>
        <end position="45"/>
    </location>
</feature>
<accession>A0A8C9LD19</accession>
<evidence type="ECO:0000256" key="1">
    <source>
        <dbReference type="SAM" id="MobiDB-lite"/>
    </source>
</evidence>
<evidence type="ECO:0000313" key="2">
    <source>
        <dbReference type="Ensembl" id="ENSPSTP00000019462.1"/>
    </source>
</evidence>
<feature type="region of interest" description="Disordered" evidence="1">
    <location>
        <begin position="28"/>
        <end position="90"/>
    </location>
</feature>
<reference evidence="2" key="1">
    <citation type="submission" date="2025-08" db="UniProtKB">
        <authorList>
            <consortium name="Ensembl"/>
        </authorList>
    </citation>
    <scope>IDENTIFICATION</scope>
</reference>
<sequence length="139" mass="13945">MAAARCLRLCGRWRPALLGPARRRLPAAASSVSPTAPPGPAPPPRAALSTAPRWQRWSSGGLAGGDGLEGGGGGEESGGGGGADPGGSAPVMTALTPLMVPEHFPNVPLIAVTRNPVFPRFIKIIEVGGASPGWLPAVC</sequence>
<dbReference type="Proteomes" id="UP000694428">
    <property type="component" value="Unplaced"/>
</dbReference>
<evidence type="ECO:0000313" key="3">
    <source>
        <dbReference type="Proteomes" id="UP000694428"/>
    </source>
</evidence>
<name>A0A8C9LD19_PAVCR</name>
<dbReference type="AlphaFoldDB" id="A0A8C9LD19"/>
<proteinExistence type="predicted"/>
<protein>
    <recommendedName>
        <fullName evidence="4">Lon protease homolog, mitochondrial</fullName>
    </recommendedName>
</protein>
<feature type="compositionally biased region" description="Gly residues" evidence="1">
    <location>
        <begin position="61"/>
        <end position="85"/>
    </location>
</feature>
<evidence type="ECO:0008006" key="4">
    <source>
        <dbReference type="Google" id="ProtNLM"/>
    </source>
</evidence>
<keyword evidence="3" id="KW-1185">Reference proteome</keyword>
<organism evidence="2 3">
    <name type="scientific">Pavo cristatus</name>
    <name type="common">Indian peafowl</name>
    <name type="synonym">Blue peafowl</name>
    <dbReference type="NCBI Taxonomy" id="9049"/>
    <lineage>
        <taxon>Eukaryota</taxon>
        <taxon>Metazoa</taxon>
        <taxon>Chordata</taxon>
        <taxon>Craniata</taxon>
        <taxon>Vertebrata</taxon>
        <taxon>Euteleostomi</taxon>
        <taxon>Archelosauria</taxon>
        <taxon>Archosauria</taxon>
        <taxon>Dinosauria</taxon>
        <taxon>Saurischia</taxon>
        <taxon>Theropoda</taxon>
        <taxon>Coelurosauria</taxon>
        <taxon>Aves</taxon>
        <taxon>Neognathae</taxon>
        <taxon>Galloanserae</taxon>
        <taxon>Galliformes</taxon>
        <taxon>Phasianidae</taxon>
        <taxon>Phasianinae</taxon>
        <taxon>Pavo</taxon>
    </lineage>
</organism>
<reference evidence="2" key="2">
    <citation type="submission" date="2025-09" db="UniProtKB">
        <authorList>
            <consortium name="Ensembl"/>
        </authorList>
    </citation>
    <scope>IDENTIFICATION</scope>
</reference>
<dbReference type="Ensembl" id="ENSPSTT00000020402.1">
    <property type="protein sequence ID" value="ENSPSTP00000019462.1"/>
    <property type="gene ID" value="ENSPSTG00000014065.1"/>
</dbReference>